<evidence type="ECO:0000313" key="1">
    <source>
        <dbReference type="EMBL" id="KAB2953710.1"/>
    </source>
</evidence>
<comment type="caution">
    <text evidence="1">The sequence shown here is derived from an EMBL/GenBank/DDBJ whole genome shotgun (WGS) entry which is preliminary data.</text>
</comment>
<organism evidence="1 2">
    <name type="scientific">Heliorestis acidaminivorans</name>
    <dbReference type="NCBI Taxonomy" id="553427"/>
    <lineage>
        <taxon>Bacteria</taxon>
        <taxon>Bacillati</taxon>
        <taxon>Bacillota</taxon>
        <taxon>Clostridia</taxon>
        <taxon>Eubacteriales</taxon>
        <taxon>Heliobacteriaceae</taxon>
        <taxon>Heliorestis</taxon>
    </lineage>
</organism>
<accession>A0A6I0F2C5</accession>
<dbReference type="EMBL" id="WBXO01000002">
    <property type="protein sequence ID" value="KAB2953710.1"/>
    <property type="molecule type" value="Genomic_DNA"/>
</dbReference>
<protein>
    <submittedName>
        <fullName evidence="1">Uncharacterized protein</fullName>
    </submittedName>
</protein>
<gene>
    <name evidence="1" type="ORF">F9B85_03570</name>
</gene>
<evidence type="ECO:0000313" key="2">
    <source>
        <dbReference type="Proteomes" id="UP000468766"/>
    </source>
</evidence>
<keyword evidence="2" id="KW-1185">Reference proteome</keyword>
<proteinExistence type="predicted"/>
<dbReference type="Proteomes" id="UP000468766">
    <property type="component" value="Unassembled WGS sequence"/>
</dbReference>
<dbReference type="OrthoDB" id="2879193at2"/>
<dbReference type="RefSeq" id="WP_151618620.1">
    <property type="nucleotide sequence ID" value="NZ_WBXO01000002.1"/>
</dbReference>
<sequence length="382" mass="45293">MKLMELLDEMDIEEVKKLALELGGISIFKDTVKVYLEKKIFEKLTNLHFLVVTIEKMDESCIITLTQLVFFDDCKNKNHLEPLRKKGLVFRDMQVPDEIKELAREYLQSKIRKTFSKQLEVKQTPFLNLILLVGLIKRNEIAIKRLKNNKLNIKLKVENKNVYYHLEKELIPLLISFLEFQGLVYWEENSLLADRAALIKWINNDNFTKLELLYNWLKPGHEKLFKLISILSQIQDDLESWIDLKVFVESDIPHTVEAIEKFNLIRFLKMNKRGYVKLTPEGWFYIKGIYPSHWYSKSILISADFEVYIPHDFDPNLISLLDKYGQLKDNDYFLVYDIDPINLNRNQDRKNYKSFINELEDKSSAMPQVVSYELNNFYNSLS</sequence>
<reference evidence="1 2" key="1">
    <citation type="submission" date="2019-10" db="EMBL/GenBank/DDBJ databases">
        <title>Whole-genome sequence of the extremophile Heliorestis acidaminivorans DSM 24790.</title>
        <authorList>
            <person name="Kyndt J.A."/>
            <person name="Meyer T.E."/>
        </authorList>
    </citation>
    <scope>NUCLEOTIDE SEQUENCE [LARGE SCALE GENOMIC DNA]</scope>
    <source>
        <strain evidence="1 2">DSM 24790</strain>
    </source>
</reference>
<name>A0A6I0F2C5_9FIRM</name>
<dbReference type="AlphaFoldDB" id="A0A6I0F2C5"/>